<feature type="transmembrane region" description="Helical" evidence="1">
    <location>
        <begin position="288"/>
        <end position="308"/>
    </location>
</feature>
<evidence type="ECO:0000313" key="3">
    <source>
        <dbReference type="Proteomes" id="UP000030140"/>
    </source>
</evidence>
<gene>
    <name evidence="2" type="ORF">NV36_08320</name>
</gene>
<keyword evidence="1" id="KW-1133">Transmembrane helix</keyword>
<feature type="transmembrane region" description="Helical" evidence="1">
    <location>
        <begin position="109"/>
        <end position="132"/>
    </location>
</feature>
<dbReference type="EMBL" id="JSAQ01000001">
    <property type="protein sequence ID" value="KGO06850.1"/>
    <property type="molecule type" value="Genomic_DNA"/>
</dbReference>
<evidence type="ECO:0008006" key="4">
    <source>
        <dbReference type="Google" id="ProtNLM"/>
    </source>
</evidence>
<evidence type="ECO:0000313" key="2">
    <source>
        <dbReference type="EMBL" id="KGO06850.1"/>
    </source>
</evidence>
<keyword evidence="1" id="KW-0472">Membrane</keyword>
<feature type="transmembrane region" description="Helical" evidence="1">
    <location>
        <begin position="77"/>
        <end position="97"/>
    </location>
</feature>
<feature type="transmembrane region" description="Helical" evidence="1">
    <location>
        <begin position="220"/>
        <end position="242"/>
    </location>
</feature>
<feature type="transmembrane region" description="Helical" evidence="1">
    <location>
        <begin position="181"/>
        <end position="199"/>
    </location>
</feature>
<organism evidence="2 3">
    <name type="scientific">Dokdonia donghaensis DSW-1</name>
    <dbReference type="NCBI Taxonomy" id="1300343"/>
    <lineage>
        <taxon>Bacteria</taxon>
        <taxon>Pseudomonadati</taxon>
        <taxon>Bacteroidota</taxon>
        <taxon>Flavobacteriia</taxon>
        <taxon>Flavobacteriales</taxon>
        <taxon>Flavobacteriaceae</taxon>
        <taxon>Dokdonia</taxon>
    </lineage>
</organism>
<feature type="transmembrane region" description="Helical" evidence="1">
    <location>
        <begin position="144"/>
        <end position="169"/>
    </location>
</feature>
<reference evidence="2 3" key="1">
    <citation type="submission" date="2014-10" db="EMBL/GenBank/DDBJ databases">
        <title>Draft genome sequence of the proteorhodopsin-containing marine bacterium Dokdonia donghaensis.</title>
        <authorList>
            <person name="Gomez-Consarnau L."/>
            <person name="Gonzalez J.M."/>
            <person name="Riedel T."/>
            <person name="Jaenicke S."/>
            <person name="Wagner-Doebler I."/>
            <person name="Fuhrman J.A."/>
        </authorList>
    </citation>
    <scope>NUCLEOTIDE SEQUENCE [LARGE SCALE GENOMIC DNA]</scope>
    <source>
        <strain evidence="2 3">DSW-1</strain>
    </source>
</reference>
<name>A0A0A2H2L5_9FLAO</name>
<feature type="transmembrane region" description="Helical" evidence="1">
    <location>
        <begin position="254"/>
        <end position="276"/>
    </location>
</feature>
<dbReference type="PATRIC" id="fig|1300343.5.peg.542"/>
<dbReference type="OrthoDB" id="9809196at2"/>
<sequence length="584" mass="67770">MRLFSPSEFIIKALAAFKRFPVTLIWVILFTLLLIVLAERDIDDIFETYNNISLTAILGVSWLIGTQFYIEQFKRKGLWWIKVIIILLLVAFYFTLPDYDLHNNNETPYVRWFVLLIVGHLALLFAPFITVWHPKAYWNYLADMLMAIARSALFSGVFYLGIVLALLAIEYLFDVKINGRRYFQLFLLCLGIINTWVYLSDFPKEIQHNIHLHFHKAIEVFVKFILIPLAALYITILYAYALKICIQWELPKGWVSYLIIALAGLLFIIQFIIHPLKATHTSRVFKNFQPLAYWLLLPLLILFYAAIYKRVSDYGITEPRYFLILIAVFITGAALYLLFSRKQQLRFLPMALAIMGLLSTFGFWGAFSVSKRSQMDEFEKIYTAFAKAENKENSDPESNRRFSSITRYLVEHDAAEDLKPIIGYNPVEKHTDVATWKLSNYILKDLGYKMTASDIEKKRIHFNNASSTAYNIRGYDWKQDFYFNLNGQSEYIEEGFSMMLNGKEILITTQDSTALTIPTQAFIKQLEGEDISKPINAREKLTLRKTNDLVDVKIIFNSINLKVDVDDQRVINYASGSVLLKVKK</sequence>
<dbReference type="KEGG" id="ddo:I597_0535"/>
<feature type="transmembrane region" description="Helical" evidence="1">
    <location>
        <begin position="346"/>
        <end position="367"/>
    </location>
</feature>
<keyword evidence="3" id="KW-1185">Reference proteome</keyword>
<dbReference type="AlphaFoldDB" id="A0A0A2H2L5"/>
<dbReference type="Pfam" id="PF13687">
    <property type="entry name" value="DUF4153"/>
    <property type="match status" value="1"/>
</dbReference>
<comment type="caution">
    <text evidence="2">The sequence shown here is derived from an EMBL/GenBank/DDBJ whole genome shotgun (WGS) entry which is preliminary data.</text>
</comment>
<dbReference type="Proteomes" id="UP000030140">
    <property type="component" value="Unassembled WGS sequence"/>
</dbReference>
<feature type="transmembrane region" description="Helical" evidence="1">
    <location>
        <begin position="20"/>
        <end position="38"/>
    </location>
</feature>
<feature type="transmembrane region" description="Helical" evidence="1">
    <location>
        <begin position="50"/>
        <end position="70"/>
    </location>
</feature>
<evidence type="ECO:0000256" key="1">
    <source>
        <dbReference type="SAM" id="Phobius"/>
    </source>
</evidence>
<protein>
    <recommendedName>
        <fullName evidence="4">DUF4153 domain-containing protein</fullName>
    </recommendedName>
</protein>
<feature type="transmembrane region" description="Helical" evidence="1">
    <location>
        <begin position="320"/>
        <end position="339"/>
    </location>
</feature>
<proteinExistence type="predicted"/>
<accession>A0A0A2H2L5</accession>
<keyword evidence="1" id="KW-0812">Transmembrane</keyword>
<dbReference type="RefSeq" id="WP_035326082.1">
    <property type="nucleotide sequence ID" value="NZ_CP015125.1"/>
</dbReference>
<dbReference type="InterPro" id="IPR025291">
    <property type="entry name" value="DUF4153"/>
</dbReference>